<proteinExistence type="predicted"/>
<evidence type="ECO:0000313" key="2">
    <source>
        <dbReference type="Proteomes" id="UP000260644"/>
    </source>
</evidence>
<sequence>MQEIIVTVDGKDYTIQTLEANFKQLFIVKACDADTVYCANEEGEIKPRDIANPPEKLLKIGSAIKSYFA</sequence>
<dbReference type="RefSeq" id="WP_116974960.1">
    <property type="nucleotide sequence ID" value="NZ_QPMM01000002.1"/>
</dbReference>
<evidence type="ECO:0000313" key="1">
    <source>
        <dbReference type="EMBL" id="RFS24966.1"/>
    </source>
</evidence>
<accession>A0A3E1YEL2</accession>
<dbReference type="AlphaFoldDB" id="A0A3E1YEL2"/>
<protein>
    <submittedName>
        <fullName evidence="1">Uncharacterized protein</fullName>
    </submittedName>
</protein>
<reference evidence="1 2" key="1">
    <citation type="submission" date="2018-07" db="EMBL/GenBank/DDBJ databases">
        <title>Chitinophaga K2CV101002-2 sp. nov., isolated from a monsoon evergreen broad-leaved forest soil.</title>
        <authorList>
            <person name="Lv Y."/>
        </authorList>
    </citation>
    <scope>NUCLEOTIDE SEQUENCE [LARGE SCALE GENOMIC DNA]</scope>
    <source>
        <strain evidence="1 2">GDMCC 1.1288</strain>
    </source>
</reference>
<name>A0A3E1YEL2_9BACT</name>
<gene>
    <name evidence="1" type="ORF">DVR12_07195</name>
</gene>
<dbReference type="EMBL" id="QPMM01000002">
    <property type="protein sequence ID" value="RFS24966.1"/>
    <property type="molecule type" value="Genomic_DNA"/>
</dbReference>
<keyword evidence="2" id="KW-1185">Reference proteome</keyword>
<comment type="caution">
    <text evidence="1">The sequence shown here is derived from an EMBL/GenBank/DDBJ whole genome shotgun (WGS) entry which is preliminary data.</text>
</comment>
<organism evidence="1 2">
    <name type="scientific">Chitinophaga silvatica</name>
    <dbReference type="NCBI Taxonomy" id="2282649"/>
    <lineage>
        <taxon>Bacteria</taxon>
        <taxon>Pseudomonadati</taxon>
        <taxon>Bacteroidota</taxon>
        <taxon>Chitinophagia</taxon>
        <taxon>Chitinophagales</taxon>
        <taxon>Chitinophagaceae</taxon>
        <taxon>Chitinophaga</taxon>
    </lineage>
</organism>
<dbReference type="OrthoDB" id="9877334at2"/>
<dbReference type="Proteomes" id="UP000260644">
    <property type="component" value="Unassembled WGS sequence"/>
</dbReference>